<reference evidence="1 2" key="1">
    <citation type="submission" date="2021-03" db="EMBL/GenBank/DDBJ databases">
        <title>Enterococcal diversity collection.</title>
        <authorList>
            <person name="Gilmore M.S."/>
            <person name="Schwartzman J."/>
            <person name="Van Tyne D."/>
            <person name="Martin M."/>
            <person name="Earl A.M."/>
            <person name="Manson A.L."/>
            <person name="Straub T."/>
            <person name="Salamzade R."/>
            <person name="Saavedra J."/>
            <person name="Lebreton F."/>
            <person name="Prichula J."/>
            <person name="Schaufler K."/>
            <person name="Gaca A."/>
            <person name="Sgardioli B."/>
            <person name="Wagenaar J."/>
            <person name="Strong T."/>
        </authorList>
    </citation>
    <scope>NUCLEOTIDE SEQUENCE [LARGE SCALE GENOMIC DNA]</scope>
    <source>
        <strain evidence="1 2">669A</strain>
    </source>
</reference>
<evidence type="ECO:0008006" key="3">
    <source>
        <dbReference type="Google" id="ProtNLM"/>
    </source>
</evidence>
<name>A0ABS3L7X6_9ENTE</name>
<evidence type="ECO:0000313" key="1">
    <source>
        <dbReference type="EMBL" id="MBO1305725.1"/>
    </source>
</evidence>
<sequence length="295" mass="33072">MSNILKGAYDLHVHSGPDIMPRKFDDLEMAERIKESGMAGYVLKSHYFNTAQRGYLVNKVTPECNCIGAIALNQSVGGINSIAVEMAARSGAKIVWFPTTDSENEISHVMTGDPNKKLPYWAKIVKDLKDENIEIPTITILKDGKLTDDTIKVIDTIAKYNIILATGHLSHEETFALVEEAQKRGVKKIIITHVDFPTTYYSVEDQKKLAEFGAYMEHCYVTWKSGKVDFAETARQIRELTPDKVILATDLGQSNNVYPDEGLLEFAERLINEEGFTEADIRKMIVENPSKLLAE</sequence>
<dbReference type="Pfam" id="PF19799">
    <property type="entry name" value="DUF6282"/>
    <property type="match status" value="1"/>
</dbReference>
<protein>
    <recommendedName>
        <fullName evidence="3">Cytosolic protein</fullName>
    </recommendedName>
</protein>
<evidence type="ECO:0000313" key="2">
    <source>
        <dbReference type="Proteomes" id="UP000664601"/>
    </source>
</evidence>
<organism evidence="1 2">
    <name type="scientific">Candidatus Enterococcus moelleringii</name>
    <dbReference type="NCBI Taxonomy" id="2815325"/>
    <lineage>
        <taxon>Bacteria</taxon>
        <taxon>Bacillati</taxon>
        <taxon>Bacillota</taxon>
        <taxon>Bacilli</taxon>
        <taxon>Lactobacillales</taxon>
        <taxon>Enterococcaceae</taxon>
        <taxon>Enterococcus</taxon>
    </lineage>
</organism>
<dbReference type="InterPro" id="IPR046249">
    <property type="entry name" value="DUF6282"/>
</dbReference>
<gene>
    <name evidence="1" type="ORF">JZO70_06125</name>
</gene>
<comment type="caution">
    <text evidence="1">The sequence shown here is derived from an EMBL/GenBank/DDBJ whole genome shotgun (WGS) entry which is preliminary data.</text>
</comment>
<keyword evidence="2" id="KW-1185">Reference proteome</keyword>
<proteinExistence type="predicted"/>
<dbReference type="InterPro" id="IPR032466">
    <property type="entry name" value="Metal_Hydrolase"/>
</dbReference>
<dbReference type="RefSeq" id="WP_207672663.1">
    <property type="nucleotide sequence ID" value="NZ_JAFREM010000010.1"/>
</dbReference>
<accession>A0ABS3L7X6</accession>
<dbReference type="Gene3D" id="3.20.20.140">
    <property type="entry name" value="Metal-dependent hydrolases"/>
    <property type="match status" value="1"/>
</dbReference>
<dbReference type="SUPFAM" id="SSF51556">
    <property type="entry name" value="Metallo-dependent hydrolases"/>
    <property type="match status" value="1"/>
</dbReference>
<dbReference type="EMBL" id="JAFREM010000010">
    <property type="protein sequence ID" value="MBO1305725.1"/>
    <property type="molecule type" value="Genomic_DNA"/>
</dbReference>
<dbReference type="Proteomes" id="UP000664601">
    <property type="component" value="Unassembled WGS sequence"/>
</dbReference>